<gene>
    <name evidence="2" type="ORF">MANES_04G032400</name>
</gene>
<protein>
    <submittedName>
        <fullName evidence="2">Uncharacterized protein</fullName>
    </submittedName>
</protein>
<keyword evidence="1" id="KW-0472">Membrane</keyword>
<proteinExistence type="predicted"/>
<dbReference type="EMBL" id="CM004390">
    <property type="protein sequence ID" value="OAY51783.1"/>
    <property type="molecule type" value="Genomic_DNA"/>
</dbReference>
<organism evidence="2">
    <name type="scientific">Manihot esculenta</name>
    <name type="common">Cassava</name>
    <name type="synonym">Jatropha manihot</name>
    <dbReference type="NCBI Taxonomy" id="3983"/>
    <lineage>
        <taxon>Eukaryota</taxon>
        <taxon>Viridiplantae</taxon>
        <taxon>Streptophyta</taxon>
        <taxon>Embryophyta</taxon>
        <taxon>Tracheophyta</taxon>
        <taxon>Spermatophyta</taxon>
        <taxon>Magnoliopsida</taxon>
        <taxon>eudicotyledons</taxon>
        <taxon>Gunneridae</taxon>
        <taxon>Pentapetalae</taxon>
        <taxon>rosids</taxon>
        <taxon>fabids</taxon>
        <taxon>Malpighiales</taxon>
        <taxon>Euphorbiaceae</taxon>
        <taxon>Crotonoideae</taxon>
        <taxon>Manihoteae</taxon>
        <taxon>Manihot</taxon>
    </lineage>
</organism>
<keyword evidence="1" id="KW-1133">Transmembrane helix</keyword>
<evidence type="ECO:0000313" key="2">
    <source>
        <dbReference type="EMBL" id="OAY51783.1"/>
    </source>
</evidence>
<sequence>MKRYCRLVVTRWGYRHLGRHEMGLEDTTTILLRALFDCVAFYMFGVLFCRWVWKAGEWQLKDITNTIERL</sequence>
<dbReference type="AlphaFoldDB" id="A0A2C9VZ21"/>
<feature type="transmembrane region" description="Helical" evidence="1">
    <location>
        <begin position="30"/>
        <end position="53"/>
    </location>
</feature>
<reference evidence="2" key="1">
    <citation type="submission" date="2016-02" db="EMBL/GenBank/DDBJ databases">
        <title>WGS assembly of Manihot esculenta.</title>
        <authorList>
            <person name="Bredeson J.V."/>
            <person name="Prochnik S.E."/>
            <person name="Lyons J.B."/>
            <person name="Schmutz J."/>
            <person name="Grimwood J."/>
            <person name="Vrebalov J."/>
            <person name="Bart R.S."/>
            <person name="Amuge T."/>
            <person name="Ferguson M.E."/>
            <person name="Green R."/>
            <person name="Putnam N."/>
            <person name="Stites J."/>
            <person name="Rounsley S."/>
            <person name="Rokhsar D.S."/>
        </authorList>
    </citation>
    <scope>NUCLEOTIDE SEQUENCE [LARGE SCALE GENOMIC DNA]</scope>
    <source>
        <tissue evidence="2">Leaf</tissue>
    </source>
</reference>
<keyword evidence="1" id="KW-0812">Transmembrane</keyword>
<accession>A0A2C9VZ21</accession>
<evidence type="ECO:0000256" key="1">
    <source>
        <dbReference type="SAM" id="Phobius"/>
    </source>
</evidence>
<name>A0A2C9VZ21_MANES</name>